<dbReference type="InterPro" id="IPR000524">
    <property type="entry name" value="Tscrpt_reg_HTH_GntR"/>
</dbReference>
<name>A0A8J8MCX8_9FIRM</name>
<dbReference type="Proteomes" id="UP000677305">
    <property type="component" value="Chromosome"/>
</dbReference>
<dbReference type="SUPFAM" id="SSF53822">
    <property type="entry name" value="Periplasmic binding protein-like I"/>
    <property type="match status" value="1"/>
</dbReference>
<dbReference type="InterPro" id="IPR036390">
    <property type="entry name" value="WH_DNA-bd_sf"/>
</dbReference>
<dbReference type="InterPro" id="IPR036388">
    <property type="entry name" value="WH-like_DNA-bd_sf"/>
</dbReference>
<dbReference type="Pfam" id="PF00392">
    <property type="entry name" value="GntR"/>
    <property type="match status" value="1"/>
</dbReference>
<dbReference type="Pfam" id="PF13377">
    <property type="entry name" value="Peripla_BP_3"/>
    <property type="match status" value="1"/>
</dbReference>
<keyword evidence="2" id="KW-0238">DNA-binding</keyword>
<dbReference type="EMBL" id="CP058561">
    <property type="protein sequence ID" value="QUH30390.1"/>
    <property type="molecule type" value="Genomic_DNA"/>
</dbReference>
<protein>
    <submittedName>
        <fullName evidence="5">Substrate-binding domain-containing protein</fullName>
    </submittedName>
</protein>
<dbReference type="PROSITE" id="PS50949">
    <property type="entry name" value="HTH_GNTR"/>
    <property type="match status" value="1"/>
</dbReference>
<dbReference type="GO" id="GO:0003700">
    <property type="term" value="F:DNA-binding transcription factor activity"/>
    <property type="evidence" value="ECO:0007669"/>
    <property type="project" value="InterPro"/>
</dbReference>
<dbReference type="CDD" id="cd06267">
    <property type="entry name" value="PBP1_LacI_sugar_binding-like"/>
    <property type="match status" value="1"/>
</dbReference>
<dbReference type="PRINTS" id="PR00035">
    <property type="entry name" value="HTHGNTR"/>
</dbReference>
<organism evidence="5 6">
    <name type="scientific">Vallitalea guaymasensis</name>
    <dbReference type="NCBI Taxonomy" id="1185412"/>
    <lineage>
        <taxon>Bacteria</taxon>
        <taxon>Bacillati</taxon>
        <taxon>Bacillota</taxon>
        <taxon>Clostridia</taxon>
        <taxon>Lachnospirales</taxon>
        <taxon>Vallitaleaceae</taxon>
        <taxon>Vallitalea</taxon>
    </lineage>
</organism>
<dbReference type="KEGG" id="vgu:HYG85_16340"/>
<evidence type="ECO:0000313" key="5">
    <source>
        <dbReference type="EMBL" id="QUH30390.1"/>
    </source>
</evidence>
<dbReference type="AlphaFoldDB" id="A0A8J8MCX8"/>
<keyword evidence="1" id="KW-0805">Transcription regulation</keyword>
<reference evidence="5 6" key="1">
    <citation type="submission" date="2020-07" db="EMBL/GenBank/DDBJ databases">
        <title>Vallitalea guaymasensis genome.</title>
        <authorList>
            <person name="Postec A."/>
        </authorList>
    </citation>
    <scope>NUCLEOTIDE SEQUENCE [LARGE SCALE GENOMIC DNA]</scope>
    <source>
        <strain evidence="5 6">Ra1766G1</strain>
    </source>
</reference>
<dbReference type="RefSeq" id="WP_212690556.1">
    <property type="nucleotide sequence ID" value="NZ_CP058561.1"/>
</dbReference>
<dbReference type="SMART" id="SM00345">
    <property type="entry name" value="HTH_GNTR"/>
    <property type="match status" value="1"/>
</dbReference>
<feature type="domain" description="HTH gntR-type" evidence="4">
    <location>
        <begin position="4"/>
        <end position="72"/>
    </location>
</feature>
<dbReference type="FunFam" id="1.10.10.10:FF:000079">
    <property type="entry name" value="GntR family transcriptional regulator"/>
    <property type="match status" value="1"/>
</dbReference>
<dbReference type="Gene3D" id="1.10.10.10">
    <property type="entry name" value="Winged helix-like DNA-binding domain superfamily/Winged helix DNA-binding domain"/>
    <property type="match status" value="1"/>
</dbReference>
<dbReference type="PANTHER" id="PTHR30146">
    <property type="entry name" value="LACI-RELATED TRANSCRIPTIONAL REPRESSOR"/>
    <property type="match status" value="1"/>
</dbReference>
<evidence type="ECO:0000259" key="4">
    <source>
        <dbReference type="PROSITE" id="PS50949"/>
    </source>
</evidence>
<dbReference type="SUPFAM" id="SSF46785">
    <property type="entry name" value="Winged helix' DNA-binding domain"/>
    <property type="match status" value="1"/>
</dbReference>
<dbReference type="PANTHER" id="PTHR30146:SF109">
    <property type="entry name" value="HTH-TYPE TRANSCRIPTIONAL REGULATOR GALS"/>
    <property type="match status" value="1"/>
</dbReference>
<sequence length="367" mass="42218">MDIQPKYKTLKNYIKQRITSGVYKPKEAIPSENEFCRLFNTSRVTVRKAIDELVIENYIYRVQGVGTFVQENSLRGKQEESNRVDLIFHDNNLLFSEFNSSIILGAEKILKQGGLTLATYYSMNDTKTQYDKINNSIKDGAKGIILCGCLEDEETTRLKEFIDSPIPIICIDRYFESLPFDAVIGEDFDAGYEAGDIFIKNGYRNIGYYYPYSIESSVTRGRVNGLIQAMKDNNIEVNKNLIVRSTETKKENVYDYNVISKNIREYLMKNQDLQAVLTFNDITALLFYKEAARLGLKIPQDIALISFGDFYIDSIFEVGLTSFNQHADKIGREAAKILINRLINKDKVSRKVKKVNYELIRRKSCSW</sequence>
<evidence type="ECO:0000256" key="3">
    <source>
        <dbReference type="ARBA" id="ARBA00023163"/>
    </source>
</evidence>
<dbReference type="Gene3D" id="3.40.50.2300">
    <property type="match status" value="2"/>
</dbReference>
<keyword evidence="6" id="KW-1185">Reference proteome</keyword>
<dbReference type="InterPro" id="IPR028082">
    <property type="entry name" value="Peripla_BP_I"/>
</dbReference>
<gene>
    <name evidence="5" type="ORF">HYG85_16340</name>
</gene>
<proteinExistence type="predicted"/>
<dbReference type="GO" id="GO:0000976">
    <property type="term" value="F:transcription cis-regulatory region binding"/>
    <property type="evidence" value="ECO:0007669"/>
    <property type="project" value="TreeGrafter"/>
</dbReference>
<keyword evidence="3" id="KW-0804">Transcription</keyword>
<accession>A0A8J8MCX8</accession>
<dbReference type="InterPro" id="IPR046335">
    <property type="entry name" value="LacI/GalR-like_sensor"/>
</dbReference>
<evidence type="ECO:0000256" key="1">
    <source>
        <dbReference type="ARBA" id="ARBA00023015"/>
    </source>
</evidence>
<evidence type="ECO:0000256" key="2">
    <source>
        <dbReference type="ARBA" id="ARBA00023125"/>
    </source>
</evidence>
<dbReference type="CDD" id="cd07377">
    <property type="entry name" value="WHTH_GntR"/>
    <property type="match status" value="1"/>
</dbReference>
<evidence type="ECO:0000313" key="6">
    <source>
        <dbReference type="Proteomes" id="UP000677305"/>
    </source>
</evidence>